<evidence type="ECO:0000313" key="6">
    <source>
        <dbReference type="EMBL" id="QDP98608.1"/>
    </source>
</evidence>
<dbReference type="SUPFAM" id="SSF53850">
    <property type="entry name" value="Periplasmic binding protein-like II"/>
    <property type="match status" value="1"/>
</dbReference>
<dbReference type="OrthoDB" id="9785015at2"/>
<dbReference type="InterPro" id="IPR005950">
    <property type="entry name" value="ModA"/>
</dbReference>
<keyword evidence="3 5" id="KW-0732">Signal</keyword>
<dbReference type="PANTHER" id="PTHR30632">
    <property type="entry name" value="MOLYBDATE-BINDING PERIPLASMIC PROTEIN"/>
    <property type="match status" value="1"/>
</dbReference>
<sequence length="268" mass="27252">MINSRLQKMIMIIAGVLLAIAATGCGDQQPASGRPTAGTSASAVTGKITVLAAASLTESFSTIGKNFEQAHPGSTVTFSFGSSATLATEVNQGAPADVLATADERTMKLVTDAGNASAKPAIFATNTLEIAVPAGNPGHVTGLADFADPKYKTALCAKEVPCGAAAQKVFADAKITPKPVSYETDVKAALQKVEQNEVDAALVYKTDVAAAGDKVHGIDFPEASSVVNQYPLVALKDAKNPDGAAAFVAYVRSAAGQQVLQAAGFGKP</sequence>
<dbReference type="GO" id="GO:0030973">
    <property type="term" value="F:molybdate ion binding"/>
    <property type="evidence" value="ECO:0007669"/>
    <property type="project" value="TreeGrafter"/>
</dbReference>
<name>A0A516Q5A4_9ACTN</name>
<evidence type="ECO:0000256" key="5">
    <source>
        <dbReference type="SAM" id="SignalP"/>
    </source>
</evidence>
<feature type="chain" id="PRO_5021775580" evidence="5">
    <location>
        <begin position="22"/>
        <end position="268"/>
    </location>
</feature>
<dbReference type="GO" id="GO:0046872">
    <property type="term" value="F:metal ion binding"/>
    <property type="evidence" value="ECO:0007669"/>
    <property type="project" value="UniProtKB-KW"/>
</dbReference>
<keyword evidence="4" id="KW-0500">Molybdenum</keyword>
<evidence type="ECO:0000256" key="3">
    <source>
        <dbReference type="ARBA" id="ARBA00022729"/>
    </source>
</evidence>
<evidence type="ECO:0000256" key="1">
    <source>
        <dbReference type="ARBA" id="ARBA00009175"/>
    </source>
</evidence>
<feature type="binding site" evidence="4">
    <location>
        <position position="55"/>
    </location>
    <ligand>
        <name>molybdate</name>
        <dbReference type="ChEBI" id="CHEBI:36264"/>
    </ligand>
</feature>
<evidence type="ECO:0000313" key="7">
    <source>
        <dbReference type="Proteomes" id="UP000319263"/>
    </source>
</evidence>
<accession>A0A516Q5A4</accession>
<gene>
    <name evidence="6" type="primary">modA</name>
    <name evidence="6" type="ORF">FOE78_05880</name>
</gene>
<feature type="binding site" evidence="4">
    <location>
        <position position="204"/>
    </location>
    <ligand>
        <name>molybdate</name>
        <dbReference type="ChEBI" id="CHEBI:36264"/>
    </ligand>
</feature>
<dbReference type="AlphaFoldDB" id="A0A516Q5A4"/>
<dbReference type="PROSITE" id="PS51257">
    <property type="entry name" value="PROKAR_LIPOPROTEIN"/>
    <property type="match status" value="1"/>
</dbReference>
<dbReference type="GO" id="GO:0015689">
    <property type="term" value="P:molybdate ion transport"/>
    <property type="evidence" value="ECO:0007669"/>
    <property type="project" value="InterPro"/>
</dbReference>
<feature type="binding site" evidence="4">
    <location>
        <position position="83"/>
    </location>
    <ligand>
        <name>molybdate</name>
        <dbReference type="ChEBI" id="CHEBI:36264"/>
    </ligand>
</feature>
<reference evidence="6 7" key="1">
    <citation type="submission" date="2019-07" db="EMBL/GenBank/DDBJ databases">
        <title>Microlunatus dokdonensis sp. nov. isolated from the rhizospheric soil of the wild plant Elymus tsukushiensis.</title>
        <authorList>
            <person name="Ghim S.-Y."/>
            <person name="Hwang Y.-J."/>
            <person name="Son J.-S."/>
            <person name="Shin J.-H."/>
        </authorList>
    </citation>
    <scope>NUCLEOTIDE SEQUENCE [LARGE SCALE GENOMIC DNA]</scope>
    <source>
        <strain evidence="6 7">KUDC0627</strain>
    </source>
</reference>
<dbReference type="Pfam" id="PF13531">
    <property type="entry name" value="SBP_bac_11"/>
    <property type="match status" value="1"/>
</dbReference>
<dbReference type="NCBIfam" id="TIGR01256">
    <property type="entry name" value="modA"/>
    <property type="match status" value="1"/>
</dbReference>
<dbReference type="KEGG" id="mik:FOE78_05880"/>
<dbReference type="Gene3D" id="3.40.190.10">
    <property type="entry name" value="Periplasmic binding protein-like II"/>
    <property type="match status" value="2"/>
</dbReference>
<keyword evidence="2 4" id="KW-0479">Metal-binding</keyword>
<dbReference type="InterPro" id="IPR050682">
    <property type="entry name" value="ModA/WtpA"/>
</dbReference>
<dbReference type="EMBL" id="CP041692">
    <property type="protein sequence ID" value="QDP98608.1"/>
    <property type="molecule type" value="Genomic_DNA"/>
</dbReference>
<protein>
    <submittedName>
        <fullName evidence="6">Molybdate ABC transporter substrate-binding protein</fullName>
    </submittedName>
</protein>
<evidence type="ECO:0000256" key="2">
    <source>
        <dbReference type="ARBA" id="ARBA00022723"/>
    </source>
</evidence>
<evidence type="ECO:0000256" key="4">
    <source>
        <dbReference type="PIRSR" id="PIRSR004846-1"/>
    </source>
</evidence>
<feature type="binding site" evidence="4">
    <location>
        <position position="186"/>
    </location>
    <ligand>
        <name>molybdate</name>
        <dbReference type="ChEBI" id="CHEBI:36264"/>
    </ligand>
</feature>
<keyword evidence="7" id="KW-1185">Reference proteome</keyword>
<comment type="similarity">
    <text evidence="1">Belongs to the bacterial solute-binding protein ModA family.</text>
</comment>
<proteinExistence type="inferred from homology"/>
<dbReference type="PANTHER" id="PTHR30632:SF0">
    <property type="entry name" value="SULFATE-BINDING PROTEIN"/>
    <property type="match status" value="1"/>
</dbReference>
<feature type="signal peptide" evidence="5">
    <location>
        <begin position="1"/>
        <end position="21"/>
    </location>
</feature>
<organism evidence="6 7">
    <name type="scientific">Microlunatus elymi</name>
    <dbReference type="NCBI Taxonomy" id="2596828"/>
    <lineage>
        <taxon>Bacteria</taxon>
        <taxon>Bacillati</taxon>
        <taxon>Actinomycetota</taxon>
        <taxon>Actinomycetes</taxon>
        <taxon>Propionibacteriales</taxon>
        <taxon>Propionibacteriaceae</taxon>
        <taxon>Microlunatus</taxon>
    </lineage>
</organism>
<dbReference type="PIRSF" id="PIRSF004846">
    <property type="entry name" value="ModA"/>
    <property type="match status" value="1"/>
</dbReference>
<dbReference type="Proteomes" id="UP000319263">
    <property type="component" value="Chromosome"/>
</dbReference>